<sequence length="298" mass="33405">MLDELLGRAELKARIEELEEEKHHLERRAEAEEERRADAVSARQDAEERVNRLEDRIEELQDRVDRLGTEEEAVDFRGVETVRGERLDDVLARLDSVETGPEGALTAMVDDDANDVPDAVRAALGDHAPLVGRAAPCLVYTDDAGLVSAALAPPLAPDPFVEWDQGFSIEESWFRPTGTFGFALVRSDLFALGVYDGSDLQSSETFETDVMNKHSKGGFSQARFERRRDQQVDDHLDEAEERIAEHDVDTLIVVGERTVLSRFRETADHLATVDASGDPDEALAQAFHEFWTTRLYKL</sequence>
<dbReference type="SUPFAM" id="SSF53137">
    <property type="entry name" value="Translational machinery components"/>
    <property type="match status" value="1"/>
</dbReference>
<feature type="domain" description="Actinobacteria/chloroflexi VLRF1 release factor" evidence="2">
    <location>
        <begin position="179"/>
        <end position="295"/>
    </location>
</feature>
<dbReference type="Pfam" id="PF18859">
    <property type="entry name" value="acVLRF1"/>
    <property type="match status" value="1"/>
</dbReference>
<name>A0A1I4C1M1_9EURY</name>
<dbReference type="InterPro" id="IPR042226">
    <property type="entry name" value="eFR1_2_sf"/>
</dbReference>
<dbReference type="STRING" id="553466.SAMN04487950_0883"/>
<dbReference type="InterPro" id="IPR040783">
    <property type="entry name" value="VLRF1"/>
</dbReference>
<organism evidence="3 4">
    <name type="scientific">Halogranum rubrum</name>
    <dbReference type="NCBI Taxonomy" id="553466"/>
    <lineage>
        <taxon>Archaea</taxon>
        <taxon>Methanobacteriati</taxon>
        <taxon>Methanobacteriota</taxon>
        <taxon>Stenosarchaea group</taxon>
        <taxon>Halobacteria</taxon>
        <taxon>Halobacteriales</taxon>
        <taxon>Haloferacaceae</taxon>
    </lineage>
</organism>
<evidence type="ECO:0000256" key="1">
    <source>
        <dbReference type="SAM" id="MobiDB-lite"/>
    </source>
</evidence>
<reference evidence="4" key="1">
    <citation type="submission" date="2016-10" db="EMBL/GenBank/DDBJ databases">
        <authorList>
            <person name="Varghese N."/>
            <person name="Submissions S."/>
        </authorList>
    </citation>
    <scope>NUCLEOTIDE SEQUENCE [LARGE SCALE GENOMIC DNA]</scope>
    <source>
        <strain evidence="4">CGMCC 1.7738</strain>
    </source>
</reference>
<feature type="region of interest" description="Disordered" evidence="1">
    <location>
        <begin position="20"/>
        <end position="47"/>
    </location>
</feature>
<protein>
    <submittedName>
        <fullName evidence="3">ERF1 domain-containing protein 2</fullName>
    </submittedName>
</protein>
<gene>
    <name evidence="3" type="ORF">SAMN04487950_0883</name>
</gene>
<dbReference type="RefSeq" id="WP_089866138.1">
    <property type="nucleotide sequence ID" value="NZ_FOTC01000001.1"/>
</dbReference>
<keyword evidence="4" id="KW-1185">Reference proteome</keyword>
<dbReference type="AlphaFoldDB" id="A0A1I4C1M1"/>
<evidence type="ECO:0000313" key="3">
    <source>
        <dbReference type="EMBL" id="SFK74530.1"/>
    </source>
</evidence>
<dbReference type="Proteomes" id="UP000199607">
    <property type="component" value="Unassembled WGS sequence"/>
</dbReference>
<dbReference type="Gene3D" id="3.30.420.60">
    <property type="entry name" value="eRF1 domain 2"/>
    <property type="match status" value="1"/>
</dbReference>
<dbReference type="EMBL" id="FOTC01000001">
    <property type="protein sequence ID" value="SFK74530.1"/>
    <property type="molecule type" value="Genomic_DNA"/>
</dbReference>
<evidence type="ECO:0000313" key="4">
    <source>
        <dbReference type="Proteomes" id="UP000199607"/>
    </source>
</evidence>
<accession>A0A1I4C1M1</accession>
<evidence type="ECO:0000259" key="2">
    <source>
        <dbReference type="Pfam" id="PF18859"/>
    </source>
</evidence>
<proteinExistence type="predicted"/>